<organism evidence="1 2">
    <name type="scientific">Coccidioides immitis RMSCC 3703</name>
    <dbReference type="NCBI Taxonomy" id="454286"/>
    <lineage>
        <taxon>Eukaryota</taxon>
        <taxon>Fungi</taxon>
        <taxon>Dikarya</taxon>
        <taxon>Ascomycota</taxon>
        <taxon>Pezizomycotina</taxon>
        <taxon>Eurotiomycetes</taxon>
        <taxon>Eurotiomycetidae</taxon>
        <taxon>Onygenales</taxon>
        <taxon>Onygenaceae</taxon>
        <taxon>Coccidioides</taxon>
    </lineage>
</organism>
<protein>
    <submittedName>
        <fullName evidence="1">Uncharacterized protein</fullName>
    </submittedName>
</protein>
<dbReference type="AlphaFoldDB" id="A0A0J8U300"/>
<name>A0A0J8U300_COCIT</name>
<sequence length="110" mass="11833">MSLVTRTRVKGAKKCSSLDEPIRNLSFTGHLKDDIELHRKRSLNSRGAKNVGERRGVGVGTLGARVGTCETAKQGSYWPPRARVGGDRPGILHGAERAAERISVGGSRVI</sequence>
<dbReference type="EMBL" id="DS268125">
    <property type="protein sequence ID" value="KMU81042.1"/>
    <property type="molecule type" value="Genomic_DNA"/>
</dbReference>
<evidence type="ECO:0000313" key="1">
    <source>
        <dbReference type="EMBL" id="KMU81042.1"/>
    </source>
</evidence>
<proteinExistence type="predicted"/>
<evidence type="ECO:0000313" key="2">
    <source>
        <dbReference type="Proteomes" id="UP000054559"/>
    </source>
</evidence>
<gene>
    <name evidence="1" type="ORF">CISG_02422</name>
</gene>
<accession>A0A0J8U300</accession>
<dbReference type="Proteomes" id="UP000054559">
    <property type="component" value="Unassembled WGS sequence"/>
</dbReference>
<reference evidence="2" key="1">
    <citation type="journal article" date="2010" name="Genome Res.">
        <title>Population genomic sequencing of Coccidioides fungi reveals recent hybridization and transposon control.</title>
        <authorList>
            <person name="Neafsey D.E."/>
            <person name="Barker B.M."/>
            <person name="Sharpton T.J."/>
            <person name="Stajich J.E."/>
            <person name="Park D.J."/>
            <person name="Whiston E."/>
            <person name="Hung C.-Y."/>
            <person name="McMahan C."/>
            <person name="White J."/>
            <person name="Sykes S."/>
            <person name="Heiman D."/>
            <person name="Young S."/>
            <person name="Zeng Q."/>
            <person name="Abouelleil A."/>
            <person name="Aftuck L."/>
            <person name="Bessette D."/>
            <person name="Brown A."/>
            <person name="FitzGerald M."/>
            <person name="Lui A."/>
            <person name="Macdonald J.P."/>
            <person name="Priest M."/>
            <person name="Orbach M.J."/>
            <person name="Galgiani J.N."/>
            <person name="Kirkland T.N."/>
            <person name="Cole G.T."/>
            <person name="Birren B.W."/>
            <person name="Henn M.R."/>
            <person name="Taylor J.W."/>
            <person name="Rounsley S.D."/>
        </authorList>
    </citation>
    <scope>NUCLEOTIDE SEQUENCE [LARGE SCALE GENOMIC DNA]</scope>
    <source>
        <strain evidence="2">RMSCC 3703</strain>
    </source>
</reference>